<dbReference type="GO" id="GO:0000920">
    <property type="term" value="P:septum digestion after cytokinesis"/>
    <property type="evidence" value="ECO:0007669"/>
    <property type="project" value="EnsemblFungi"/>
</dbReference>
<dbReference type="GO" id="GO:1904498">
    <property type="term" value="P:protein localization to mitotic actomyosin contractile ring"/>
    <property type="evidence" value="ECO:0007669"/>
    <property type="project" value="EnsemblFungi"/>
</dbReference>
<dbReference type="InterPro" id="IPR036961">
    <property type="entry name" value="Kinesin_motor_dom_sf"/>
</dbReference>
<keyword evidence="4 9" id="KW-0175">Coiled coil</keyword>
<dbReference type="PANTHER" id="PTHR13140">
    <property type="entry name" value="MYOSIN"/>
    <property type="match status" value="1"/>
</dbReference>
<reference evidence="13" key="1">
    <citation type="submission" date="2016-11" db="EMBL/GenBank/DDBJ databases">
        <authorList>
            <person name="Guldener U."/>
        </authorList>
    </citation>
    <scope>NUCLEOTIDE SEQUENCE [LARGE SCALE GENOMIC DNA]</scope>
</reference>
<dbReference type="SMART" id="SM00242">
    <property type="entry name" value="MYSc"/>
    <property type="match status" value="1"/>
</dbReference>
<dbReference type="SUPFAM" id="SSF52540">
    <property type="entry name" value="P-loop containing nucleoside triphosphate hydrolases"/>
    <property type="match status" value="1"/>
</dbReference>
<evidence type="ECO:0000256" key="7">
    <source>
        <dbReference type="ARBA" id="ARBA00023203"/>
    </source>
</evidence>
<dbReference type="InterPro" id="IPR001609">
    <property type="entry name" value="Myosin_head_motor_dom-like"/>
</dbReference>
<evidence type="ECO:0000256" key="2">
    <source>
        <dbReference type="ARBA" id="ARBA00022741"/>
    </source>
</evidence>
<evidence type="ECO:0000256" key="10">
    <source>
        <dbReference type="SAM" id="MobiDB-lite"/>
    </source>
</evidence>
<dbReference type="GO" id="GO:0016020">
    <property type="term" value="C:membrane"/>
    <property type="evidence" value="ECO:0007669"/>
    <property type="project" value="TreeGrafter"/>
</dbReference>
<evidence type="ECO:0000256" key="9">
    <source>
        <dbReference type="SAM" id="Coils"/>
    </source>
</evidence>
<dbReference type="Gene3D" id="1.10.10.820">
    <property type="match status" value="1"/>
</dbReference>
<dbReference type="GO" id="GO:0051015">
    <property type="term" value="F:actin filament binding"/>
    <property type="evidence" value="ECO:0007669"/>
    <property type="project" value="TreeGrafter"/>
</dbReference>
<dbReference type="GO" id="GO:0032033">
    <property type="term" value="F:myosin II light chain binding"/>
    <property type="evidence" value="ECO:0007669"/>
    <property type="project" value="EnsemblFungi"/>
</dbReference>
<protein>
    <recommendedName>
        <fullName evidence="11">Myosin motor domain-containing protein</fullName>
    </recommendedName>
</protein>
<dbReference type="Gene3D" id="1.20.120.720">
    <property type="entry name" value="Myosin VI head, motor domain, U50 subdomain"/>
    <property type="match status" value="1"/>
</dbReference>
<dbReference type="Proteomes" id="UP000183365">
    <property type="component" value="Unassembled WGS sequence"/>
</dbReference>
<dbReference type="Gene3D" id="1.20.5.4820">
    <property type="match status" value="1"/>
</dbReference>
<evidence type="ECO:0000256" key="6">
    <source>
        <dbReference type="ARBA" id="ARBA00023175"/>
    </source>
</evidence>
<feature type="binding site" evidence="8">
    <location>
        <begin position="174"/>
        <end position="181"/>
    </location>
    <ligand>
        <name>ATP</name>
        <dbReference type="ChEBI" id="CHEBI:30616"/>
    </ligand>
</feature>
<dbReference type="GO" id="GO:0000146">
    <property type="term" value="F:microfilament motor activity"/>
    <property type="evidence" value="ECO:0007669"/>
    <property type="project" value="TreeGrafter"/>
</dbReference>
<dbReference type="OrthoDB" id="6108017at2759"/>
<dbReference type="VEuPathDB" id="FungiDB:HGUI_02919"/>
<dbReference type="SUPFAM" id="SSF90257">
    <property type="entry name" value="Myosin rod fragments"/>
    <property type="match status" value="1"/>
</dbReference>
<evidence type="ECO:0000256" key="1">
    <source>
        <dbReference type="ARBA" id="ARBA00008314"/>
    </source>
</evidence>
<dbReference type="GO" id="GO:0000142">
    <property type="term" value="C:cellular bud neck contractile ring"/>
    <property type="evidence" value="ECO:0007669"/>
    <property type="project" value="EnsemblFungi"/>
</dbReference>
<dbReference type="GO" id="GO:0000131">
    <property type="term" value="C:incipient cellular bud site"/>
    <property type="evidence" value="ECO:0007669"/>
    <property type="project" value="EnsemblFungi"/>
</dbReference>
<evidence type="ECO:0000256" key="5">
    <source>
        <dbReference type="ARBA" id="ARBA00023123"/>
    </source>
</evidence>
<dbReference type="GO" id="GO:0007015">
    <property type="term" value="P:actin filament organization"/>
    <property type="evidence" value="ECO:0007669"/>
    <property type="project" value="TreeGrafter"/>
</dbReference>
<dbReference type="GO" id="GO:0031671">
    <property type="term" value="P:primary cell septum biogenesis"/>
    <property type="evidence" value="ECO:0007669"/>
    <property type="project" value="EnsemblFungi"/>
</dbReference>
<dbReference type="Gene3D" id="3.40.850.10">
    <property type="entry name" value="Kinesin motor domain"/>
    <property type="match status" value="1"/>
</dbReference>
<dbReference type="GO" id="GO:1902404">
    <property type="term" value="P:mitotic actomyosin contractile ring contraction"/>
    <property type="evidence" value="ECO:0007669"/>
    <property type="project" value="EnsemblFungi"/>
</dbReference>
<sequence>MTIDQNTHNQEYWVEDSIDLFTKAKLLKTLGKNNKYEVELISNGSKRIVDKILSTNASYFDDVDNLSELPNLNEPSVLNNLNKRFEKGKIYTFSGLFLVAVNPYEHKPELYSDSVIQKYHNDKSITYSRSEFSNLVDGSLKDKNILDPHVFAISEEAMKNLFELKKDQSILVTGESGAGKTENTKKILQYLTNVTQLSSLHTKHTKIINFEDKILESNPILESFGNATTVKNNNSSRFGKFIKIFFDTKTKDISKTFIDWYLLEKSRVTFIDSANERNYHIFYQLLKGIQNNPTNEIFKDLHISAKETDFNHWNYLRTNKKDIQDIDDLQEFSHLINAFDKIGFTAKEQNEIFKIISAILHLGNVTFTKHNSKLNIMDKQATLTENDHKLLNIVADLLGIEDLKEFEISLTEPKVKAGREIVKQKKNCKQSKAIIDSLAKIIYEKLFGYIVSKINKSLDHNEDATQSESNLNFIGLLDIAGFEIFDKNSLEQLLINFTNENLQQFFNHHMFILEQEEYMKENISWNFKDYGLDLQNTIDLLSSKPNGILPILDEETIMPNSTDQKFYDRLIDTFQKNSRFQRVKASHNKDKKHQVDLKNFIVEHYAGSVEYDSADWLHKNKEPLNEQLHSLLKSSKNGLIRDELFAEDIRKSNSFKTQTQRHSSQLNSLLDNLRNANPHFIRCILPNRVKSSKVFDKKLVLDQLTCNGVLEGIRISREGFPNRIPFEAFVKDYQILLDDKFDNQNTDAKQLTRDIMNIIKDKINEKAQDFQIGKSKILFRAGKLAILEQLKQEKMAFIVTSLNSYFKGEKVRIGMKKEMEKIHSAKLLSNSFQFYDEILLNNGWFKVFAAVRPLLEADDDDSSESSKKRNKLSDILSKNEELVNMVNSLETKLTEVKQTSKKITDVNTKLEDDIIKTQNERSALINRIEVLEADLNERMDTKNKEIESIKQSSKDELSSLNSMKEELTEKEKSLSKQVDVLIEEKTELMKQIKFKDEELTAKSLTHEEHSKANEDLKSTINELKSEIKAKNASIQDLENKLKNHDKSIDTKLTALEDKFTSANDKVSLLVKENQETRAELSSIKLAKTKLESEVLEKTNALSKSEMNLKVLEREIKESEKNEQIKYVQEEEKYKTQISQLLGELDSLRNEMGSLKRSYEEKVEDLIKKQKEELHSAKSQDSVKVINSSSDLNSLKIRIQQLENDLYKEKLNTDFLHQKTLDVTTTKYSNEDGRALKAELLDIKTILIREQKEKSDAMARIKFLRTKLAGTNMDNEEMNIKIKKMISVLHENKISIESIGFNSNMISLDEKDQEYVNLKNQLNKSILEMDQLKEKLNQEISLRNKSEQQRDILISKMVDVIKPATSSTTLNTGYTSLDSSLNSNSTIAEYTHSGNSSATVLELKKQLVDLKDVLDSTSTNLLKAEQKIIQMQRNESRLNMKIISLEKDLEASSRQNQLYSQSLQEYKEEYQDISEQLLDLEAKCRQSDQKIIEQNEKLYQLGSIVEKSKNEHMHMNKELMIKEDRIVELEDTLSGKEVELEKMKQLNMLLNEDVEHMKSTLTDFSRDSELIGKIEFLNSKISKMSRSEIELNKQISNLEFDLEQLENEHELKLAELTRQNEHYLKQNNEFLNINQDLKRQIVELTEENHKEKNEIEKLNEIINLNEIEKENYLKEKNMLMDSLDSKDEQIENHINEKKELVTKNKILSENLELNVESVKRHEDLLNKLNQENDTLQDVLTNLKAELIDLEKENNGLGSENDDLRLKIQDMHSQLNDGSNERGNWNSKLSEMAKRLSKETEDKFDQIKENKKLLNEIKEVNMNLDKCMLKLNSVEDDNIKLNEKLQLSDIKCKQVINELSETQNKSKKIEVYASSLEKKMATMERELELWKSRYETKVRE</sequence>
<dbReference type="Gene3D" id="1.20.58.530">
    <property type="match status" value="1"/>
</dbReference>
<organism evidence="12 13">
    <name type="scientific">Hanseniaspora guilliermondii</name>
    <dbReference type="NCBI Taxonomy" id="56406"/>
    <lineage>
        <taxon>Eukaryota</taxon>
        <taxon>Fungi</taxon>
        <taxon>Dikarya</taxon>
        <taxon>Ascomycota</taxon>
        <taxon>Saccharomycotina</taxon>
        <taxon>Saccharomycetes</taxon>
        <taxon>Saccharomycodales</taxon>
        <taxon>Saccharomycodaceae</taxon>
        <taxon>Hanseniaspora</taxon>
    </lineage>
</organism>
<evidence type="ECO:0000313" key="12">
    <source>
        <dbReference type="EMBL" id="SGZ40719.1"/>
    </source>
</evidence>
<keyword evidence="3 8" id="KW-0067">ATP-binding</keyword>
<evidence type="ECO:0000256" key="8">
    <source>
        <dbReference type="PROSITE-ProRule" id="PRU00782"/>
    </source>
</evidence>
<dbReference type="GO" id="GO:1903475">
    <property type="term" value="P:mitotic actomyosin contractile ring assembly"/>
    <property type="evidence" value="ECO:0007669"/>
    <property type="project" value="EnsemblFungi"/>
</dbReference>
<keyword evidence="7 8" id="KW-0009">Actin-binding</keyword>
<dbReference type="PROSITE" id="PS51456">
    <property type="entry name" value="MYOSIN_MOTOR"/>
    <property type="match status" value="1"/>
</dbReference>
<evidence type="ECO:0000256" key="4">
    <source>
        <dbReference type="ARBA" id="ARBA00023054"/>
    </source>
</evidence>
<keyword evidence="6 8" id="KW-0505">Motor protein</keyword>
<proteinExistence type="inferred from homology"/>
<feature type="region of interest" description="Actin-binding" evidence="8">
    <location>
        <begin position="666"/>
        <end position="688"/>
    </location>
</feature>
<dbReference type="PANTHER" id="PTHR13140:SF857">
    <property type="entry name" value="MYOSIN-11"/>
    <property type="match status" value="1"/>
</dbReference>
<keyword evidence="2 8" id="KW-0547">Nucleotide-binding</keyword>
<dbReference type="Pfam" id="PF00063">
    <property type="entry name" value="Myosin_head"/>
    <property type="match status" value="1"/>
</dbReference>
<evidence type="ECO:0000313" key="13">
    <source>
        <dbReference type="Proteomes" id="UP000183365"/>
    </source>
</evidence>
<dbReference type="PRINTS" id="PR00193">
    <property type="entry name" value="MYOSINHEAVY"/>
</dbReference>
<keyword evidence="13" id="KW-1185">Reference proteome</keyword>
<gene>
    <name evidence="12" type="ORF">HGUI_02919</name>
</gene>
<accession>A0A1L0D0R3</accession>
<dbReference type="InterPro" id="IPR027417">
    <property type="entry name" value="P-loop_NTPase"/>
</dbReference>
<feature type="coiled-coil region" evidence="9">
    <location>
        <begin position="1795"/>
        <end position="1842"/>
    </location>
</feature>
<feature type="coiled-coil region" evidence="9">
    <location>
        <begin position="1871"/>
        <end position="1898"/>
    </location>
</feature>
<dbReference type="GO" id="GO:0005524">
    <property type="term" value="F:ATP binding"/>
    <property type="evidence" value="ECO:0007669"/>
    <property type="project" value="UniProtKB-UniRule"/>
</dbReference>
<keyword evidence="5 8" id="KW-0518">Myosin</keyword>
<feature type="region of interest" description="Disordered" evidence="10">
    <location>
        <begin position="944"/>
        <end position="963"/>
    </location>
</feature>
<feature type="coiled-coil region" evidence="9">
    <location>
        <begin position="1406"/>
        <end position="1496"/>
    </location>
</feature>
<comment type="similarity">
    <text evidence="1 8">Belongs to the TRAFAC class myosin-kinesin ATPase superfamily. Myosin family.</text>
</comment>
<evidence type="ECO:0000256" key="3">
    <source>
        <dbReference type="ARBA" id="ARBA00022840"/>
    </source>
</evidence>
<name>A0A1L0D0R3_9ASCO</name>
<dbReference type="GO" id="GO:0016460">
    <property type="term" value="C:myosin II complex"/>
    <property type="evidence" value="ECO:0007669"/>
    <property type="project" value="EnsemblFungi"/>
</dbReference>
<feature type="coiled-coil region" evidence="9">
    <location>
        <begin position="1307"/>
        <end position="1348"/>
    </location>
</feature>
<feature type="coiled-coil region" evidence="9">
    <location>
        <begin position="1587"/>
        <end position="1765"/>
    </location>
</feature>
<evidence type="ECO:0000259" key="11">
    <source>
        <dbReference type="PROSITE" id="PS51456"/>
    </source>
</evidence>
<feature type="domain" description="Myosin motor" evidence="11">
    <location>
        <begin position="61"/>
        <end position="792"/>
    </location>
</feature>
<dbReference type="EMBL" id="FQNF01000061">
    <property type="protein sequence ID" value="SGZ40719.1"/>
    <property type="molecule type" value="Genomic_DNA"/>
</dbReference>